<accession>A0A383VLU8</accession>
<evidence type="ECO:0000313" key="4">
    <source>
        <dbReference type="Proteomes" id="UP000256970"/>
    </source>
</evidence>
<keyword evidence="2" id="KW-0472">Membrane</keyword>
<dbReference type="AlphaFoldDB" id="A0A383VLU8"/>
<evidence type="ECO:0000256" key="1">
    <source>
        <dbReference type="SAM" id="MobiDB-lite"/>
    </source>
</evidence>
<gene>
    <name evidence="3" type="ORF">BQ4739_LOCUS6924</name>
</gene>
<keyword evidence="2" id="KW-1133">Transmembrane helix</keyword>
<keyword evidence="2" id="KW-0812">Transmembrane</keyword>
<evidence type="ECO:0000313" key="3">
    <source>
        <dbReference type="EMBL" id="SZX66517.1"/>
    </source>
</evidence>
<dbReference type="EMBL" id="FNXT01000708">
    <property type="protein sequence ID" value="SZX66517.1"/>
    <property type="molecule type" value="Genomic_DNA"/>
</dbReference>
<protein>
    <submittedName>
        <fullName evidence="3">Uncharacterized protein</fullName>
    </submittedName>
</protein>
<proteinExistence type="predicted"/>
<reference evidence="3 4" key="1">
    <citation type="submission" date="2016-10" db="EMBL/GenBank/DDBJ databases">
        <authorList>
            <person name="Cai Z."/>
        </authorList>
    </citation>
    <scope>NUCLEOTIDE SEQUENCE [LARGE SCALE GENOMIC DNA]</scope>
</reference>
<keyword evidence="4" id="KW-1185">Reference proteome</keyword>
<feature type="transmembrane region" description="Helical" evidence="2">
    <location>
        <begin position="73"/>
        <end position="95"/>
    </location>
</feature>
<sequence length="143" mass="16101">MAERALSLPQPDGFSEVASTSGRRITMPRHELPLELLVARHDPRRVPASTLCSTAELRQVRRNADWAMKREHVLAAAAAGFHLALFAWNLAFWGFEGMPPDRYWPDNPRIKMGIVPGRYGNMHGAKKLWYYYLSKVEGGGGPK</sequence>
<name>A0A383VLU8_TETOB</name>
<feature type="region of interest" description="Disordered" evidence="1">
    <location>
        <begin position="1"/>
        <end position="20"/>
    </location>
</feature>
<evidence type="ECO:0000256" key="2">
    <source>
        <dbReference type="SAM" id="Phobius"/>
    </source>
</evidence>
<organism evidence="3 4">
    <name type="scientific">Tetradesmus obliquus</name>
    <name type="common">Green alga</name>
    <name type="synonym">Acutodesmus obliquus</name>
    <dbReference type="NCBI Taxonomy" id="3088"/>
    <lineage>
        <taxon>Eukaryota</taxon>
        <taxon>Viridiplantae</taxon>
        <taxon>Chlorophyta</taxon>
        <taxon>core chlorophytes</taxon>
        <taxon>Chlorophyceae</taxon>
        <taxon>CS clade</taxon>
        <taxon>Sphaeropleales</taxon>
        <taxon>Scenedesmaceae</taxon>
        <taxon>Tetradesmus</taxon>
    </lineage>
</organism>
<dbReference type="Proteomes" id="UP000256970">
    <property type="component" value="Unassembled WGS sequence"/>
</dbReference>